<dbReference type="Gene3D" id="2.60.120.260">
    <property type="entry name" value="Galactose-binding domain-like"/>
    <property type="match status" value="1"/>
</dbReference>
<dbReference type="InterPro" id="IPR013766">
    <property type="entry name" value="Thioredoxin_domain"/>
</dbReference>
<evidence type="ECO:0000259" key="1">
    <source>
        <dbReference type="PROSITE" id="PS51352"/>
    </source>
</evidence>
<dbReference type="GO" id="GO:0016853">
    <property type="term" value="F:isomerase activity"/>
    <property type="evidence" value="ECO:0007669"/>
    <property type="project" value="UniProtKB-KW"/>
</dbReference>
<keyword evidence="2" id="KW-0413">Isomerase</keyword>
<accession>A0A2H0UNS0</accession>
<name>A0A2H0UNS0_9BACT</name>
<dbReference type="EMBL" id="PFBD01000008">
    <property type="protein sequence ID" value="PIR87296.1"/>
    <property type="molecule type" value="Genomic_DNA"/>
</dbReference>
<dbReference type="InterPro" id="IPR041017">
    <property type="entry name" value="Thioredoxin_10"/>
</dbReference>
<dbReference type="InterPro" id="IPR013740">
    <property type="entry name" value="Redoxin"/>
</dbReference>
<organism evidence="2 3">
    <name type="scientific">Candidatus Harrisonbacteria bacterium CG10_big_fil_rev_8_21_14_0_10_49_15</name>
    <dbReference type="NCBI Taxonomy" id="1974587"/>
    <lineage>
        <taxon>Bacteria</taxon>
        <taxon>Candidatus Harrisoniibacteriota</taxon>
    </lineage>
</organism>
<dbReference type="Pfam" id="PF17991">
    <property type="entry name" value="Thioredoxin_10"/>
    <property type="match status" value="1"/>
</dbReference>
<dbReference type="Pfam" id="PF08534">
    <property type="entry name" value="Redoxin"/>
    <property type="match status" value="1"/>
</dbReference>
<dbReference type="PANTHER" id="PTHR42852:SF13">
    <property type="entry name" value="PROTEIN DIPZ"/>
    <property type="match status" value="1"/>
</dbReference>
<sequence>MQKYRVIILVLLVVAIVVAIGLLEKSRVGSGGEERGGLIQRMNDMNAKEKSVKYPAARELAGIAGYINSEPFKLEDQIGKKVILLDIWTYSCINCQRTLPYLNSWQEKYAEAGLLIVGVHTPEFEFEKKLENVQRAVEQYGINYPVVLDNDYATWHSYNNRYWPRKFLIDIDGYVVYDHIGEGGYQETERKIQELLAERADRLGIEADVAMEVSNFDTGAPTAGGNSPEIYFGASRNSYLGNGKDGKVGEQVFTEPEGLKTHILYLAGRWQFASEYAENLEAGTKIIYRYVGQRVFFVAQADKPTKALILRDGEPIAKELAGADIQYDAQGDSYIEVSESRLYKLIEQGAQEEHTLEIIPQTPGLQAFTFTFG</sequence>
<dbReference type="AlphaFoldDB" id="A0A2H0UNS0"/>
<proteinExistence type="predicted"/>
<feature type="domain" description="Thioredoxin" evidence="1">
    <location>
        <begin position="48"/>
        <end position="197"/>
    </location>
</feature>
<reference evidence="3" key="1">
    <citation type="submission" date="2017-09" db="EMBL/GenBank/DDBJ databases">
        <title>Depth-based differentiation of microbial function through sediment-hosted aquifers and enrichment of novel symbionts in the deep terrestrial subsurface.</title>
        <authorList>
            <person name="Probst A.J."/>
            <person name="Ladd B."/>
            <person name="Jarett J.K."/>
            <person name="Geller-Mcgrath D.E."/>
            <person name="Sieber C.M.K."/>
            <person name="Emerson J.B."/>
            <person name="Anantharaman K."/>
            <person name="Thomas B.C."/>
            <person name="Malmstrom R."/>
            <person name="Stieglmeier M."/>
            <person name="Klingl A."/>
            <person name="Woyke T."/>
            <person name="Ryan C.M."/>
            <person name="Banfield J.F."/>
        </authorList>
    </citation>
    <scope>NUCLEOTIDE SEQUENCE [LARGE SCALE GENOMIC DNA]</scope>
</reference>
<dbReference type="SUPFAM" id="SSF52833">
    <property type="entry name" value="Thioredoxin-like"/>
    <property type="match status" value="1"/>
</dbReference>
<dbReference type="InterPro" id="IPR050553">
    <property type="entry name" value="Thioredoxin_ResA/DsbE_sf"/>
</dbReference>
<gene>
    <name evidence="2" type="ORF">COU11_00915</name>
</gene>
<dbReference type="Proteomes" id="UP000229526">
    <property type="component" value="Unassembled WGS sequence"/>
</dbReference>
<dbReference type="GO" id="GO:0016491">
    <property type="term" value="F:oxidoreductase activity"/>
    <property type="evidence" value="ECO:0007669"/>
    <property type="project" value="InterPro"/>
</dbReference>
<dbReference type="Gene3D" id="3.40.30.10">
    <property type="entry name" value="Glutaredoxin"/>
    <property type="match status" value="1"/>
</dbReference>
<dbReference type="InterPro" id="IPR036249">
    <property type="entry name" value="Thioredoxin-like_sf"/>
</dbReference>
<comment type="caution">
    <text evidence="2">The sequence shown here is derived from an EMBL/GenBank/DDBJ whole genome shotgun (WGS) entry which is preliminary data.</text>
</comment>
<evidence type="ECO:0000313" key="2">
    <source>
        <dbReference type="EMBL" id="PIR87296.1"/>
    </source>
</evidence>
<protein>
    <submittedName>
        <fullName evidence="2">Thiol-disulfide isomerase</fullName>
    </submittedName>
</protein>
<dbReference type="PROSITE" id="PS51352">
    <property type="entry name" value="THIOREDOXIN_2"/>
    <property type="match status" value="1"/>
</dbReference>
<dbReference type="PANTHER" id="PTHR42852">
    <property type="entry name" value="THIOL:DISULFIDE INTERCHANGE PROTEIN DSBE"/>
    <property type="match status" value="1"/>
</dbReference>
<evidence type="ECO:0000313" key="3">
    <source>
        <dbReference type="Proteomes" id="UP000229526"/>
    </source>
</evidence>